<dbReference type="Proteomes" id="UP000738431">
    <property type="component" value="Chromosome"/>
</dbReference>
<dbReference type="GO" id="GO:0016787">
    <property type="term" value="F:hydrolase activity"/>
    <property type="evidence" value="ECO:0007669"/>
    <property type="project" value="UniProtKB-KW"/>
</dbReference>
<accession>A0ABZ1C866</accession>
<dbReference type="InterPro" id="IPR001375">
    <property type="entry name" value="Peptidase_S9_cat"/>
</dbReference>
<organism evidence="3 4">
    <name type="scientific">Actomonas aquatica</name>
    <dbReference type="NCBI Taxonomy" id="2866162"/>
    <lineage>
        <taxon>Bacteria</taxon>
        <taxon>Pseudomonadati</taxon>
        <taxon>Verrucomicrobiota</taxon>
        <taxon>Opitutia</taxon>
        <taxon>Opitutales</taxon>
        <taxon>Opitutaceae</taxon>
        <taxon>Actomonas</taxon>
    </lineage>
</organism>
<proteinExistence type="predicted"/>
<keyword evidence="1 3" id="KW-0378">Hydrolase</keyword>
<dbReference type="PANTHER" id="PTHR22946">
    <property type="entry name" value="DIENELACTONE HYDROLASE DOMAIN-CONTAINING PROTEIN-RELATED"/>
    <property type="match status" value="1"/>
</dbReference>
<keyword evidence="4" id="KW-1185">Reference proteome</keyword>
<name>A0ABZ1C866_9BACT</name>
<reference evidence="3 4" key="1">
    <citation type="submission" date="2021-08" db="EMBL/GenBank/DDBJ databases">
        <authorList>
            <person name="Zhang D."/>
            <person name="Zhang A."/>
            <person name="Wang L."/>
        </authorList>
    </citation>
    <scope>NUCLEOTIDE SEQUENCE [LARGE SCALE GENOMIC DNA]</scope>
    <source>
        <strain evidence="3 4">WL0086</strain>
    </source>
</reference>
<evidence type="ECO:0000256" key="1">
    <source>
        <dbReference type="ARBA" id="ARBA00022801"/>
    </source>
</evidence>
<dbReference type="PANTHER" id="PTHR22946:SF9">
    <property type="entry name" value="POLYKETIDE TRANSFERASE AF380"/>
    <property type="match status" value="1"/>
</dbReference>
<sequence>MLPLSPRHSTAATRLVDRRIHCVRAIIACLLLGFANSACVHAEQSLPDSGVDPAWSAHTAISPDDTRIPYLLQLQADRNGPAPVLVFFHAAPGGRGLEGLQSLAKPERWDPFLAAGWAVCVADYRGHTPNRPFEVLRGPVNATDDVAAVLTALSEREDLDGDRVAVMGNSLGGAITLQAVADGKITPRCLVLNAPASFRFIGLRGRPMRDQPLTDADIDRPAAMKRVAAITPPVLLIQGTADGLSPINEKLAELLRAAGQDVQLELYPDQGHSFTNGPDSPAFRDAVAQSLSFVQQHTTSP</sequence>
<gene>
    <name evidence="3" type="ORF">K1X11_000575</name>
</gene>
<dbReference type="InterPro" id="IPR029058">
    <property type="entry name" value="AB_hydrolase_fold"/>
</dbReference>
<dbReference type="Pfam" id="PF00326">
    <property type="entry name" value="Peptidase_S9"/>
    <property type="match status" value="1"/>
</dbReference>
<evidence type="ECO:0000313" key="3">
    <source>
        <dbReference type="EMBL" id="WRQ87881.1"/>
    </source>
</evidence>
<evidence type="ECO:0000313" key="4">
    <source>
        <dbReference type="Proteomes" id="UP000738431"/>
    </source>
</evidence>
<dbReference type="InterPro" id="IPR050261">
    <property type="entry name" value="FrsA_esterase"/>
</dbReference>
<protein>
    <submittedName>
        <fullName evidence="3">Alpha/beta fold hydrolase</fullName>
    </submittedName>
</protein>
<evidence type="ECO:0000259" key="2">
    <source>
        <dbReference type="Pfam" id="PF00326"/>
    </source>
</evidence>
<dbReference type="Gene3D" id="3.40.50.1820">
    <property type="entry name" value="alpha/beta hydrolase"/>
    <property type="match status" value="1"/>
</dbReference>
<dbReference type="SUPFAM" id="SSF53474">
    <property type="entry name" value="alpha/beta-Hydrolases"/>
    <property type="match status" value="1"/>
</dbReference>
<feature type="domain" description="Peptidase S9 prolyl oligopeptidase catalytic" evidence="2">
    <location>
        <begin position="114"/>
        <end position="298"/>
    </location>
</feature>
<dbReference type="RefSeq" id="WP_221029078.1">
    <property type="nucleotide sequence ID" value="NZ_CP139781.1"/>
</dbReference>
<reference evidence="3 4" key="2">
    <citation type="submission" date="2023-12" db="EMBL/GenBank/DDBJ databases">
        <title>Description of an unclassified Opitutus bacterium of Verrucomicrobiota.</title>
        <authorList>
            <person name="Zhang D.-F."/>
        </authorList>
    </citation>
    <scope>NUCLEOTIDE SEQUENCE [LARGE SCALE GENOMIC DNA]</scope>
    <source>
        <strain evidence="3 4">WL0086</strain>
    </source>
</reference>
<dbReference type="EMBL" id="CP139781">
    <property type="protein sequence ID" value="WRQ87881.1"/>
    <property type="molecule type" value="Genomic_DNA"/>
</dbReference>